<dbReference type="EMBL" id="CAXKWB010130114">
    <property type="protein sequence ID" value="CAL4241617.1"/>
    <property type="molecule type" value="Genomic_DNA"/>
</dbReference>
<sequence length="100" mass="12122">MHFYCMFHYICARGHFVSTSGLSHQGRRVFDVRIYSPDINWGNISLYLQINILFTEFKNFWVYSSYRRFLLFKCKTSKKSFIKKLLIYINEVQILQSMPF</sequence>
<evidence type="ECO:0000313" key="1">
    <source>
        <dbReference type="EMBL" id="CAL4241617.1"/>
    </source>
</evidence>
<dbReference type="AlphaFoldDB" id="A0AAV2SUB6"/>
<name>A0AAV2SUB6_MEGNR</name>
<keyword evidence="2" id="KW-1185">Reference proteome</keyword>
<gene>
    <name evidence="1" type="ORF">MNOR_LOCUS40710</name>
</gene>
<evidence type="ECO:0000313" key="2">
    <source>
        <dbReference type="Proteomes" id="UP001497623"/>
    </source>
</evidence>
<organism evidence="1 2">
    <name type="scientific">Meganyctiphanes norvegica</name>
    <name type="common">Northern krill</name>
    <name type="synonym">Thysanopoda norvegica</name>
    <dbReference type="NCBI Taxonomy" id="48144"/>
    <lineage>
        <taxon>Eukaryota</taxon>
        <taxon>Metazoa</taxon>
        <taxon>Ecdysozoa</taxon>
        <taxon>Arthropoda</taxon>
        <taxon>Crustacea</taxon>
        <taxon>Multicrustacea</taxon>
        <taxon>Malacostraca</taxon>
        <taxon>Eumalacostraca</taxon>
        <taxon>Eucarida</taxon>
        <taxon>Euphausiacea</taxon>
        <taxon>Euphausiidae</taxon>
        <taxon>Meganyctiphanes</taxon>
    </lineage>
</organism>
<protein>
    <submittedName>
        <fullName evidence="1">Uncharacterized protein</fullName>
    </submittedName>
</protein>
<reference evidence="1 2" key="1">
    <citation type="submission" date="2024-05" db="EMBL/GenBank/DDBJ databases">
        <authorList>
            <person name="Wallberg A."/>
        </authorList>
    </citation>
    <scope>NUCLEOTIDE SEQUENCE [LARGE SCALE GENOMIC DNA]</scope>
</reference>
<proteinExistence type="predicted"/>
<comment type="caution">
    <text evidence="1">The sequence shown here is derived from an EMBL/GenBank/DDBJ whole genome shotgun (WGS) entry which is preliminary data.</text>
</comment>
<dbReference type="Proteomes" id="UP001497623">
    <property type="component" value="Unassembled WGS sequence"/>
</dbReference>
<accession>A0AAV2SUB6</accession>